<dbReference type="InterPro" id="IPR040198">
    <property type="entry name" value="Fido_containing"/>
</dbReference>
<comment type="function">
    <text evidence="1">Adenylyltransferase that mediates the addition of adenosine 5'-monophosphate (AMP) to specific residues of target proteins.</text>
</comment>
<dbReference type="SUPFAM" id="SSF140931">
    <property type="entry name" value="Fic-like"/>
    <property type="match status" value="1"/>
</dbReference>
<dbReference type="InterPro" id="IPR003812">
    <property type="entry name" value="Fido"/>
</dbReference>
<dbReference type="EC" id="2.7.7.108" evidence="1"/>
<keyword evidence="1" id="KW-0548">Nucleotidyltransferase</keyword>
<feature type="domain" description="Fido" evidence="2">
    <location>
        <begin position="125"/>
        <end position="275"/>
    </location>
</feature>
<comment type="caution">
    <text evidence="3">The sequence shown here is derived from an EMBL/GenBank/DDBJ whole genome shotgun (WGS) entry which is preliminary data.</text>
</comment>
<dbReference type="Gene3D" id="1.10.10.10">
    <property type="entry name" value="Winged helix-like DNA-binding domain superfamily/Winged helix DNA-binding domain"/>
    <property type="match status" value="1"/>
</dbReference>
<evidence type="ECO:0000313" key="3">
    <source>
        <dbReference type="EMBL" id="MFC0718167.1"/>
    </source>
</evidence>
<dbReference type="Pfam" id="PF02661">
    <property type="entry name" value="Fic"/>
    <property type="match status" value="1"/>
</dbReference>
<dbReference type="InterPro" id="IPR026287">
    <property type="entry name" value="SoFic-like"/>
</dbReference>
<protein>
    <recommendedName>
        <fullName evidence="1">Protein adenylyltransferase</fullName>
        <ecNumber evidence="1">2.7.7.108</ecNumber>
    </recommendedName>
    <alternativeName>
        <fullName evidence="1">AMPylator</fullName>
    </alternativeName>
</protein>
<dbReference type="EMBL" id="JBHLTF010000031">
    <property type="protein sequence ID" value="MFC0718167.1"/>
    <property type="molecule type" value="Genomic_DNA"/>
</dbReference>
<organism evidence="3 4">
    <name type="scientific">Luteimonas padinae</name>
    <dbReference type="NCBI Taxonomy" id="1714359"/>
    <lineage>
        <taxon>Bacteria</taxon>
        <taxon>Pseudomonadati</taxon>
        <taxon>Pseudomonadota</taxon>
        <taxon>Gammaproteobacteria</taxon>
        <taxon>Lysobacterales</taxon>
        <taxon>Lysobacteraceae</taxon>
        <taxon>Luteimonas</taxon>
    </lineage>
</organism>
<keyword evidence="1" id="KW-0067">ATP-binding</keyword>
<keyword evidence="1" id="KW-0808">Transferase</keyword>
<dbReference type="InterPro" id="IPR036390">
    <property type="entry name" value="WH_DNA-bd_sf"/>
</dbReference>
<dbReference type="Pfam" id="PF13784">
    <property type="entry name" value="Fic_N"/>
    <property type="match status" value="1"/>
</dbReference>
<dbReference type="PANTHER" id="PTHR13504:SF38">
    <property type="entry name" value="FIDO DOMAIN-CONTAINING PROTEIN"/>
    <property type="match status" value="1"/>
</dbReference>
<comment type="catalytic activity">
    <reaction evidence="1">
        <text>L-tyrosyl-[protein] + ATP = O-(5'-adenylyl)-L-tyrosyl-[protein] + diphosphate</text>
        <dbReference type="Rhea" id="RHEA:54288"/>
        <dbReference type="Rhea" id="RHEA-COMP:10136"/>
        <dbReference type="Rhea" id="RHEA-COMP:13846"/>
        <dbReference type="ChEBI" id="CHEBI:30616"/>
        <dbReference type="ChEBI" id="CHEBI:33019"/>
        <dbReference type="ChEBI" id="CHEBI:46858"/>
        <dbReference type="ChEBI" id="CHEBI:83624"/>
        <dbReference type="EC" id="2.7.7.108"/>
    </reaction>
</comment>
<gene>
    <name evidence="3" type="ORF">ACFFFU_10455</name>
</gene>
<dbReference type="Proteomes" id="UP001589898">
    <property type="component" value="Unassembled WGS sequence"/>
</dbReference>
<reference evidence="3 4" key="1">
    <citation type="submission" date="2024-09" db="EMBL/GenBank/DDBJ databases">
        <authorList>
            <person name="Sun Q."/>
            <person name="Mori K."/>
        </authorList>
    </citation>
    <scope>NUCLEOTIDE SEQUENCE [LARGE SCALE GENOMIC DNA]</scope>
    <source>
        <strain evidence="3 4">KCTC 52403</strain>
    </source>
</reference>
<proteinExistence type="predicted"/>
<evidence type="ECO:0000256" key="1">
    <source>
        <dbReference type="PIRNR" id="PIRNR038925"/>
    </source>
</evidence>
<sequence length="377" mass="43017">MKFETFKPGRWQQRLQYKSFEPVPVNHDWHWEDPQINVLLESANRALGELNAYSLIVPDIDLFIEMHVVKEAQTSSRIEGTNTGIDEAVLPEEQIKPEKRDDWREVRNYIDAVNFAIAELDNLPLSNRLLRQTHAILLRGARGEHKQPGEFRISQNWIGGSSLADAAFIPPHHEGVPELMGDLEKFWHNESVTVPHLIRLAISHYQFETIHPFLDGNGRIGRLLVPLYLVSHGLLAKPSLYLSDFFERNRGSYYDALTRVRVSGDLIHWVRFFLRGVAETSAKGRDTFGKILVLRTDVEQRILALGKRAPNARATLNLLYRHPVISAADLEHQLGVSAPTAQALVKDLIRLGILVEITGQMRGRLYEFEPYLDLFAS</sequence>
<keyword evidence="1" id="KW-0547">Nucleotide-binding</keyword>
<evidence type="ECO:0000259" key="2">
    <source>
        <dbReference type="PROSITE" id="PS51459"/>
    </source>
</evidence>
<dbReference type="PANTHER" id="PTHR13504">
    <property type="entry name" value="FIDO DOMAIN-CONTAINING PROTEIN DDB_G0283145"/>
    <property type="match status" value="1"/>
</dbReference>
<comment type="subunit">
    <text evidence="1">Homodimer.</text>
</comment>
<keyword evidence="4" id="KW-1185">Reference proteome</keyword>
<dbReference type="PIRSF" id="PIRSF038925">
    <property type="entry name" value="AMP-prot_trans"/>
    <property type="match status" value="1"/>
</dbReference>
<comment type="catalytic activity">
    <reaction evidence="1">
        <text>L-threonyl-[protein] + ATP = 3-O-(5'-adenylyl)-L-threonyl-[protein] + diphosphate</text>
        <dbReference type="Rhea" id="RHEA:54292"/>
        <dbReference type="Rhea" id="RHEA-COMP:11060"/>
        <dbReference type="Rhea" id="RHEA-COMP:13847"/>
        <dbReference type="ChEBI" id="CHEBI:30013"/>
        <dbReference type="ChEBI" id="CHEBI:30616"/>
        <dbReference type="ChEBI" id="CHEBI:33019"/>
        <dbReference type="ChEBI" id="CHEBI:138113"/>
        <dbReference type="EC" id="2.7.7.108"/>
    </reaction>
</comment>
<dbReference type="InterPro" id="IPR036388">
    <property type="entry name" value="WH-like_DNA-bd_sf"/>
</dbReference>
<dbReference type="SUPFAM" id="SSF46785">
    <property type="entry name" value="Winged helix' DNA-binding domain"/>
    <property type="match status" value="1"/>
</dbReference>
<evidence type="ECO:0000313" key="4">
    <source>
        <dbReference type="Proteomes" id="UP001589898"/>
    </source>
</evidence>
<dbReference type="PROSITE" id="PS51459">
    <property type="entry name" value="FIDO"/>
    <property type="match status" value="1"/>
</dbReference>
<dbReference type="Gene3D" id="1.10.3290.10">
    <property type="entry name" value="Fido-like domain"/>
    <property type="match status" value="1"/>
</dbReference>
<name>A0ABV6SZ03_9GAMM</name>
<dbReference type="RefSeq" id="WP_189494284.1">
    <property type="nucleotide sequence ID" value="NZ_BMZT01000001.1"/>
</dbReference>
<dbReference type="InterPro" id="IPR036597">
    <property type="entry name" value="Fido-like_dom_sf"/>
</dbReference>
<dbReference type="InterPro" id="IPR025758">
    <property type="entry name" value="Fic/DOC_N"/>
</dbReference>
<accession>A0ABV6SZ03</accession>